<keyword evidence="9" id="KW-1185">Reference proteome</keyword>
<dbReference type="InterPro" id="IPR029061">
    <property type="entry name" value="THDP-binding"/>
</dbReference>
<organism evidence="8 9">
    <name type="scientific">Acaromyces ingoldii</name>
    <dbReference type="NCBI Taxonomy" id="215250"/>
    <lineage>
        <taxon>Eukaryota</taxon>
        <taxon>Fungi</taxon>
        <taxon>Dikarya</taxon>
        <taxon>Basidiomycota</taxon>
        <taxon>Ustilaginomycotina</taxon>
        <taxon>Exobasidiomycetes</taxon>
        <taxon>Exobasidiales</taxon>
        <taxon>Cryptobasidiaceae</taxon>
        <taxon>Acaromyces</taxon>
    </lineage>
</organism>
<reference evidence="8 9" key="1">
    <citation type="journal article" date="2018" name="Mol. Biol. Evol.">
        <title>Broad Genomic Sampling Reveals a Smut Pathogenic Ancestry of the Fungal Clade Ustilaginomycotina.</title>
        <authorList>
            <person name="Kijpornyongpan T."/>
            <person name="Mondo S.J."/>
            <person name="Barry K."/>
            <person name="Sandor L."/>
            <person name="Lee J."/>
            <person name="Lipzen A."/>
            <person name="Pangilinan J."/>
            <person name="LaButti K."/>
            <person name="Hainaut M."/>
            <person name="Henrissat B."/>
            <person name="Grigoriev I.V."/>
            <person name="Spatafora J.W."/>
            <person name="Aime M.C."/>
        </authorList>
    </citation>
    <scope>NUCLEOTIDE SEQUENCE [LARGE SCALE GENOMIC DNA]</scope>
    <source>
        <strain evidence="8 9">MCA 4198</strain>
    </source>
</reference>
<keyword evidence="6" id="KW-0812">Transmembrane</keyword>
<dbReference type="RefSeq" id="XP_025373667.1">
    <property type="nucleotide sequence ID" value="XM_025524322.1"/>
</dbReference>
<evidence type="ECO:0000259" key="7">
    <source>
        <dbReference type="SMART" id="SM00861"/>
    </source>
</evidence>
<dbReference type="Gene3D" id="3.40.50.970">
    <property type="match status" value="1"/>
</dbReference>
<feature type="domain" description="Transketolase-like pyrimidine-binding" evidence="7">
    <location>
        <begin position="16"/>
        <end position="199"/>
    </location>
</feature>
<evidence type="ECO:0000256" key="3">
    <source>
        <dbReference type="ARBA" id="ARBA00022723"/>
    </source>
</evidence>
<keyword evidence="5" id="KW-0786">Thiamine pyrophosphate</keyword>
<dbReference type="GO" id="GO:0006098">
    <property type="term" value="P:pentose-phosphate shunt"/>
    <property type="evidence" value="ECO:0007669"/>
    <property type="project" value="TreeGrafter"/>
</dbReference>
<keyword evidence="6" id="KW-1133">Transmembrane helix</keyword>
<protein>
    <recommendedName>
        <fullName evidence="7">Transketolase-like pyrimidine-binding domain-containing protein</fullName>
    </recommendedName>
</protein>
<dbReference type="SMART" id="SM00861">
    <property type="entry name" value="Transket_pyr"/>
    <property type="match status" value="1"/>
</dbReference>
<sequence length="358" mass="38533">MEAQKVFKGNLPQEPIATRKASGIVIAKLGPVLPQLMTGSADLMDSTFVAWSKAPSMTFQSPNLSGSGKGGSFAGRQIRYGIREHAMVAIANGLAAYHPNAILPVVSTFFMFFLYAAPAVRMAALQRLRVLYIATHDGIGIGEDGPTHQPIALASFFRAMPGINFLRPADAEEVMGAWTIALQANVPSMLSLSRQALPLLDGTSREGVARGGYPIFQSKAALNGVPDLVFISTGFEVHLAIEVASLLTSDACGTRVVSMPCQALFDQHSAEYKEEVLPTAGALIVAVEAWSSFGWARYAHASVSMHSFGLSAPADLLYKHFGFEPENIAIRVRKFQQRHTKNSVVMVPAVGKFEELLL</sequence>
<dbReference type="InterPro" id="IPR055152">
    <property type="entry name" value="Transketolase-like_C_2"/>
</dbReference>
<dbReference type="Pfam" id="PF22613">
    <property type="entry name" value="Transketolase_C_1"/>
    <property type="match status" value="1"/>
</dbReference>
<gene>
    <name evidence="8" type="ORF">FA10DRAFT_289693</name>
</gene>
<dbReference type="Gene3D" id="3.40.50.920">
    <property type="match status" value="1"/>
</dbReference>
<evidence type="ECO:0000256" key="2">
    <source>
        <dbReference type="ARBA" id="ARBA00022679"/>
    </source>
</evidence>
<evidence type="ECO:0000256" key="5">
    <source>
        <dbReference type="ARBA" id="ARBA00023052"/>
    </source>
</evidence>
<comment type="cofactor">
    <cofactor evidence="1">
        <name>thiamine diphosphate</name>
        <dbReference type="ChEBI" id="CHEBI:58937"/>
    </cofactor>
</comment>
<dbReference type="InParanoid" id="A0A316YAY4"/>
<evidence type="ECO:0000256" key="1">
    <source>
        <dbReference type="ARBA" id="ARBA00001964"/>
    </source>
</evidence>
<dbReference type="InterPro" id="IPR005475">
    <property type="entry name" value="Transketolase-like_Pyr-bd"/>
</dbReference>
<dbReference type="InterPro" id="IPR009014">
    <property type="entry name" value="Transketo_C/PFOR_II"/>
</dbReference>
<keyword evidence="4" id="KW-0460">Magnesium</keyword>
<dbReference type="GeneID" id="37046238"/>
<keyword evidence="6" id="KW-0472">Membrane</keyword>
<dbReference type="CDD" id="cd07033">
    <property type="entry name" value="TPP_PYR_DXS_TK_like"/>
    <property type="match status" value="1"/>
</dbReference>
<feature type="transmembrane region" description="Helical" evidence="6">
    <location>
        <begin position="101"/>
        <end position="120"/>
    </location>
</feature>
<dbReference type="Proteomes" id="UP000245768">
    <property type="component" value="Unassembled WGS sequence"/>
</dbReference>
<dbReference type="InterPro" id="IPR033247">
    <property type="entry name" value="Transketolase_fam"/>
</dbReference>
<dbReference type="GO" id="GO:0004802">
    <property type="term" value="F:transketolase activity"/>
    <property type="evidence" value="ECO:0007669"/>
    <property type="project" value="TreeGrafter"/>
</dbReference>
<dbReference type="GO" id="GO:0005829">
    <property type="term" value="C:cytosol"/>
    <property type="evidence" value="ECO:0007669"/>
    <property type="project" value="TreeGrafter"/>
</dbReference>
<dbReference type="SUPFAM" id="SSF52518">
    <property type="entry name" value="Thiamin diphosphate-binding fold (THDP-binding)"/>
    <property type="match status" value="1"/>
</dbReference>
<name>A0A316YAY4_9BASI</name>
<dbReference type="SUPFAM" id="SSF52922">
    <property type="entry name" value="TK C-terminal domain-like"/>
    <property type="match status" value="1"/>
</dbReference>
<evidence type="ECO:0000256" key="6">
    <source>
        <dbReference type="SAM" id="Phobius"/>
    </source>
</evidence>
<evidence type="ECO:0000313" key="8">
    <source>
        <dbReference type="EMBL" id="PWN86469.1"/>
    </source>
</evidence>
<evidence type="ECO:0000256" key="4">
    <source>
        <dbReference type="ARBA" id="ARBA00022842"/>
    </source>
</evidence>
<dbReference type="GO" id="GO:0046872">
    <property type="term" value="F:metal ion binding"/>
    <property type="evidence" value="ECO:0007669"/>
    <property type="project" value="UniProtKB-KW"/>
</dbReference>
<dbReference type="Pfam" id="PF02779">
    <property type="entry name" value="Transket_pyr"/>
    <property type="match status" value="1"/>
</dbReference>
<keyword evidence="2" id="KW-0808">Transferase</keyword>
<dbReference type="InterPro" id="IPR020826">
    <property type="entry name" value="Transketolase_BS"/>
</dbReference>
<dbReference type="PROSITE" id="PS00802">
    <property type="entry name" value="TRANSKETOLASE_2"/>
    <property type="match status" value="1"/>
</dbReference>
<dbReference type="STRING" id="215250.A0A316YAY4"/>
<dbReference type="EMBL" id="KZ819647">
    <property type="protein sequence ID" value="PWN86469.1"/>
    <property type="molecule type" value="Genomic_DNA"/>
</dbReference>
<dbReference type="PANTHER" id="PTHR43522:SF6">
    <property type="entry name" value="TRANSKETOLASE-LIKE PYRIMIDINE-BINDING DOMAIN-CONTAINING PROTEIN-RELATED"/>
    <property type="match status" value="1"/>
</dbReference>
<keyword evidence="3" id="KW-0479">Metal-binding</keyword>
<dbReference type="GO" id="GO:0005634">
    <property type="term" value="C:nucleus"/>
    <property type="evidence" value="ECO:0007669"/>
    <property type="project" value="TreeGrafter"/>
</dbReference>
<proteinExistence type="predicted"/>
<evidence type="ECO:0000313" key="9">
    <source>
        <dbReference type="Proteomes" id="UP000245768"/>
    </source>
</evidence>
<accession>A0A316YAY4</accession>
<dbReference type="PANTHER" id="PTHR43522">
    <property type="entry name" value="TRANSKETOLASE"/>
    <property type="match status" value="1"/>
</dbReference>
<dbReference type="OrthoDB" id="10267175at2759"/>
<dbReference type="AlphaFoldDB" id="A0A316YAY4"/>